<proteinExistence type="predicted"/>
<comment type="caution">
    <text evidence="1">The sequence shown here is derived from an EMBL/GenBank/DDBJ whole genome shotgun (WGS) entry which is preliminary data.</text>
</comment>
<evidence type="ECO:0000313" key="2">
    <source>
        <dbReference type="Proteomes" id="UP000548707"/>
    </source>
</evidence>
<protein>
    <submittedName>
        <fullName evidence="1">Uncharacterized protein</fullName>
    </submittedName>
</protein>
<gene>
    <name evidence="1" type="ORF">HBO26_25805</name>
</gene>
<organism evidence="1 2">
    <name type="scientific">Pseudomonas mandelii</name>
    <dbReference type="NCBI Taxonomy" id="75612"/>
    <lineage>
        <taxon>Bacteria</taxon>
        <taxon>Pseudomonadati</taxon>
        <taxon>Pseudomonadota</taxon>
        <taxon>Gammaproteobacteria</taxon>
        <taxon>Pseudomonadales</taxon>
        <taxon>Pseudomonadaceae</taxon>
        <taxon>Pseudomonas</taxon>
    </lineage>
</organism>
<dbReference type="RefSeq" id="WP_169858103.1">
    <property type="nucleotide sequence ID" value="NZ_CP177237.1"/>
</dbReference>
<dbReference type="AlphaFoldDB" id="A0AB36D3L0"/>
<dbReference type="Proteomes" id="UP000548707">
    <property type="component" value="Unassembled WGS sequence"/>
</dbReference>
<reference evidence="1 2" key="1">
    <citation type="journal article" date="2020" name="Front. Microbiol.">
        <title>Genetic Organization of the aprX-lipA2 Operon Affects the Proteolytic Potential of Pseudomonas Species in Milk.</title>
        <authorList>
            <person name="Maier C."/>
            <person name="Huptas C."/>
            <person name="von Neubeck M."/>
            <person name="Scherer S."/>
            <person name="Wenning M."/>
            <person name="Lucking G."/>
        </authorList>
    </citation>
    <scope>NUCLEOTIDE SEQUENCE [LARGE SCALE GENOMIC DNA]</scope>
    <source>
        <strain evidence="1 2">WS 5114</strain>
    </source>
</reference>
<accession>A0AB36D3L0</accession>
<name>A0AB36D3L0_9PSED</name>
<dbReference type="EMBL" id="JAAQXV010000010">
    <property type="protein sequence ID" value="NMZ82712.1"/>
    <property type="molecule type" value="Genomic_DNA"/>
</dbReference>
<evidence type="ECO:0000313" key="1">
    <source>
        <dbReference type="EMBL" id="NMZ82712.1"/>
    </source>
</evidence>
<sequence>MDDVVAKYRAAGNDWKVLNRELNLGSNDLSRDTIYIVKIKPNDPRFRYEMPNGQERGAYPNEWVPGGHTKSGTKEAALIGSESITHNSNLDTLLSNFTDIEKPQ</sequence>